<feature type="region of interest" description="Disordered" evidence="1">
    <location>
        <begin position="37"/>
        <end position="60"/>
    </location>
</feature>
<reference evidence="3" key="1">
    <citation type="submission" date="2022-07" db="EMBL/GenBank/DDBJ databases">
        <title>Genome Sequence of Xylaria arbuscula.</title>
        <authorList>
            <person name="Buettner E."/>
        </authorList>
    </citation>
    <scope>NUCLEOTIDE SEQUENCE</scope>
    <source>
        <strain evidence="3">VT107</strain>
    </source>
</reference>
<dbReference type="AlphaFoldDB" id="A0A9W8TND3"/>
<feature type="region of interest" description="Disordered" evidence="1">
    <location>
        <begin position="289"/>
        <end position="314"/>
    </location>
</feature>
<protein>
    <submittedName>
        <fullName evidence="3">Uncharacterized protein</fullName>
    </submittedName>
</protein>
<evidence type="ECO:0000313" key="3">
    <source>
        <dbReference type="EMBL" id="KAJ3577717.1"/>
    </source>
</evidence>
<gene>
    <name evidence="3" type="ORF">NPX13_g2844</name>
</gene>
<dbReference type="EMBL" id="JANPWZ010000321">
    <property type="protein sequence ID" value="KAJ3577717.1"/>
    <property type="molecule type" value="Genomic_DNA"/>
</dbReference>
<evidence type="ECO:0000313" key="4">
    <source>
        <dbReference type="Proteomes" id="UP001148614"/>
    </source>
</evidence>
<feature type="transmembrane region" description="Helical" evidence="2">
    <location>
        <begin position="68"/>
        <end position="89"/>
    </location>
</feature>
<feature type="compositionally biased region" description="Polar residues" evidence="1">
    <location>
        <begin position="51"/>
        <end position="60"/>
    </location>
</feature>
<feature type="compositionally biased region" description="Polar residues" evidence="1">
    <location>
        <begin position="221"/>
        <end position="238"/>
    </location>
</feature>
<name>A0A9W8TND3_9PEZI</name>
<keyword evidence="4" id="KW-1185">Reference proteome</keyword>
<keyword evidence="2" id="KW-1133">Transmembrane helix</keyword>
<dbReference type="Proteomes" id="UP001148614">
    <property type="component" value="Unassembled WGS sequence"/>
</dbReference>
<feature type="compositionally biased region" description="Polar residues" evidence="1">
    <location>
        <begin position="157"/>
        <end position="167"/>
    </location>
</feature>
<feature type="compositionally biased region" description="Low complexity" evidence="1">
    <location>
        <begin position="119"/>
        <end position="131"/>
    </location>
</feature>
<feature type="region of interest" description="Disordered" evidence="1">
    <location>
        <begin position="116"/>
        <end position="176"/>
    </location>
</feature>
<keyword evidence="2" id="KW-0472">Membrane</keyword>
<feature type="compositionally biased region" description="Low complexity" evidence="1">
    <location>
        <begin position="191"/>
        <end position="209"/>
    </location>
</feature>
<organism evidence="3 4">
    <name type="scientific">Xylaria arbuscula</name>
    <dbReference type="NCBI Taxonomy" id="114810"/>
    <lineage>
        <taxon>Eukaryota</taxon>
        <taxon>Fungi</taxon>
        <taxon>Dikarya</taxon>
        <taxon>Ascomycota</taxon>
        <taxon>Pezizomycotina</taxon>
        <taxon>Sordariomycetes</taxon>
        <taxon>Xylariomycetidae</taxon>
        <taxon>Xylariales</taxon>
        <taxon>Xylariaceae</taxon>
        <taxon>Xylaria</taxon>
    </lineage>
</organism>
<sequence length="342" mass="36708">MMGRFQGRYAEVQDQSSENLEARYEVEDFGYHSQYHYAPNPQEFRPDYDNRTATTNSPQQYKPTALRWPFLITLLLALLTTLAFLSYAVTSLPVVGTNDTAEHLEARGLYVVKIREDSQSTTTDLSQTTPSGSDDEQPTETPEQTRGSDDYGDIGTKTVTVEPTFSPTPEPSDFGDIGTKTIAVSDASTTIPAGDSDGSSSDSIPVASSKDQSDFGKIGTVTVSEDPGTTSETPTVFTTKAQSDYGKVGTVTVSEEPGDASETPISTYFSQDQSDFGKIGTKTVTEMTSTGAARPSDFGDIGSKTVSEKGPDSSADIETVTHITLGVTTLTNEKGDKHTDEL</sequence>
<feature type="region of interest" description="Disordered" evidence="1">
    <location>
        <begin position="188"/>
        <end position="238"/>
    </location>
</feature>
<proteinExistence type="predicted"/>
<evidence type="ECO:0000256" key="2">
    <source>
        <dbReference type="SAM" id="Phobius"/>
    </source>
</evidence>
<keyword evidence="2" id="KW-0812">Transmembrane</keyword>
<accession>A0A9W8TND3</accession>
<comment type="caution">
    <text evidence="3">The sequence shown here is derived from an EMBL/GenBank/DDBJ whole genome shotgun (WGS) entry which is preliminary data.</text>
</comment>
<evidence type="ECO:0000256" key="1">
    <source>
        <dbReference type="SAM" id="MobiDB-lite"/>
    </source>
</evidence>